<dbReference type="Gene3D" id="3.40.50.1820">
    <property type="entry name" value="alpha/beta hydrolase"/>
    <property type="match status" value="1"/>
</dbReference>
<dbReference type="OrthoDB" id="190201at2759"/>
<comment type="caution">
    <text evidence="4">The sequence shown here is derived from an EMBL/GenBank/DDBJ whole genome shotgun (WGS) entry which is preliminary data.</text>
</comment>
<name>A0A8H8CJA6_PSICU</name>
<dbReference type="InterPro" id="IPR005945">
    <property type="entry name" value="Pro_imino_pep"/>
</dbReference>
<evidence type="ECO:0000256" key="2">
    <source>
        <dbReference type="ARBA" id="ARBA00022801"/>
    </source>
</evidence>
<dbReference type="InterPro" id="IPR000073">
    <property type="entry name" value="AB_hydrolase_1"/>
</dbReference>
<dbReference type="InterPro" id="IPR002410">
    <property type="entry name" value="Peptidase_S33"/>
</dbReference>
<dbReference type="GO" id="GO:0008233">
    <property type="term" value="F:peptidase activity"/>
    <property type="evidence" value="ECO:0007669"/>
    <property type="project" value="InterPro"/>
</dbReference>
<dbReference type="Pfam" id="PF00561">
    <property type="entry name" value="Abhydrolase_1"/>
    <property type="match status" value="1"/>
</dbReference>
<organism evidence="4">
    <name type="scientific">Psilocybe cubensis</name>
    <name type="common">Psychedelic mushroom</name>
    <name type="synonym">Stropharia cubensis</name>
    <dbReference type="NCBI Taxonomy" id="181762"/>
    <lineage>
        <taxon>Eukaryota</taxon>
        <taxon>Fungi</taxon>
        <taxon>Dikarya</taxon>
        <taxon>Basidiomycota</taxon>
        <taxon>Agaricomycotina</taxon>
        <taxon>Agaricomycetes</taxon>
        <taxon>Agaricomycetidae</taxon>
        <taxon>Agaricales</taxon>
        <taxon>Agaricineae</taxon>
        <taxon>Strophariaceae</taxon>
        <taxon>Psilocybe</taxon>
    </lineage>
</organism>
<dbReference type="PIRSF" id="PIRSF005539">
    <property type="entry name" value="Pept_S33_TRI_F1"/>
    <property type="match status" value="1"/>
</dbReference>
<dbReference type="EMBL" id="JAFIQS010000006">
    <property type="protein sequence ID" value="KAG5168557.1"/>
    <property type="molecule type" value="Genomic_DNA"/>
</dbReference>
<protein>
    <recommendedName>
        <fullName evidence="3">AB hydrolase-1 domain-containing protein</fullName>
    </recommendedName>
</protein>
<dbReference type="SUPFAM" id="SSF53474">
    <property type="entry name" value="alpha/beta-Hydrolases"/>
    <property type="match status" value="1"/>
</dbReference>
<sequence>MMSETTGFVEFVVSNKVFQTWYKVVGDLSSSRRRPLVVLHGGPGLTHDYMLPHRKLSEEGIPVVFFDQLGSGKSSHYREAPIDFWKPELFADQLDGLVQHLKISDNFDLLGHSWGGFLAAYYAANRPHSGYRSLILANAPASIHLLEKGLNLHLDQFPKEFADMMRRHESENTTNSPEYSKGISQFVSKHLCSLSPWPQELRDSFAANGKDPTVSNSMMGPYQFKITGTLRPYSTIDQLGNIKVSTLVIHSPLDEVHQIAIQPFLKHIQRCELQELRNSTHLPMFEEPDRYFATLSSFLSKNA</sequence>
<comment type="similarity">
    <text evidence="1">Belongs to the peptidase S33 family.</text>
</comment>
<dbReference type="InterPro" id="IPR050266">
    <property type="entry name" value="AB_hydrolase_sf"/>
</dbReference>
<accession>A0A8H8CJA6</accession>
<proteinExistence type="inferred from homology"/>
<feature type="domain" description="AB hydrolase-1" evidence="3">
    <location>
        <begin position="35"/>
        <end position="288"/>
    </location>
</feature>
<evidence type="ECO:0000313" key="4">
    <source>
        <dbReference type="EMBL" id="KAG5168557.1"/>
    </source>
</evidence>
<dbReference type="GO" id="GO:0016020">
    <property type="term" value="C:membrane"/>
    <property type="evidence" value="ECO:0007669"/>
    <property type="project" value="TreeGrafter"/>
</dbReference>
<dbReference type="PRINTS" id="PR00793">
    <property type="entry name" value="PROAMNOPTASE"/>
</dbReference>
<dbReference type="NCBIfam" id="TIGR01250">
    <property type="entry name" value="pro_imino_pep_2"/>
    <property type="match status" value="1"/>
</dbReference>
<dbReference type="GO" id="GO:0006508">
    <property type="term" value="P:proteolysis"/>
    <property type="evidence" value="ECO:0007669"/>
    <property type="project" value="InterPro"/>
</dbReference>
<dbReference type="AlphaFoldDB" id="A0A8H8CJA6"/>
<dbReference type="PANTHER" id="PTHR43798:SF31">
    <property type="entry name" value="AB HYDROLASE SUPERFAMILY PROTEIN YCLE"/>
    <property type="match status" value="1"/>
</dbReference>
<evidence type="ECO:0000256" key="1">
    <source>
        <dbReference type="ARBA" id="ARBA00010088"/>
    </source>
</evidence>
<evidence type="ECO:0000259" key="3">
    <source>
        <dbReference type="Pfam" id="PF00561"/>
    </source>
</evidence>
<reference evidence="4" key="1">
    <citation type="submission" date="2021-02" db="EMBL/GenBank/DDBJ databases">
        <title>Psilocybe cubensis genome.</title>
        <authorList>
            <person name="Mckernan K.J."/>
            <person name="Crawford S."/>
            <person name="Trippe A."/>
            <person name="Kane L.T."/>
            <person name="Mclaughlin S."/>
        </authorList>
    </citation>
    <scope>NUCLEOTIDE SEQUENCE [LARGE SCALE GENOMIC DNA]</scope>
    <source>
        <strain evidence="4">MGC-MH-2018</strain>
    </source>
</reference>
<dbReference type="PANTHER" id="PTHR43798">
    <property type="entry name" value="MONOACYLGLYCEROL LIPASE"/>
    <property type="match status" value="1"/>
</dbReference>
<dbReference type="InterPro" id="IPR029058">
    <property type="entry name" value="AB_hydrolase_fold"/>
</dbReference>
<keyword evidence="2" id="KW-0378">Hydrolase</keyword>
<gene>
    <name evidence="4" type="ORF">JR316_007158</name>
</gene>